<keyword evidence="1" id="KW-0812">Transmembrane</keyword>
<name>A0A932YWM7_9BACT</name>
<reference evidence="2" key="1">
    <citation type="submission" date="2020-07" db="EMBL/GenBank/DDBJ databases">
        <title>Huge and variable diversity of episymbiotic CPR bacteria and DPANN archaea in groundwater ecosystems.</title>
        <authorList>
            <person name="He C.Y."/>
            <person name="Keren R."/>
            <person name="Whittaker M."/>
            <person name="Farag I.F."/>
            <person name="Doudna J."/>
            <person name="Cate J.H.D."/>
            <person name="Banfield J.F."/>
        </authorList>
    </citation>
    <scope>NUCLEOTIDE SEQUENCE</scope>
    <source>
        <strain evidence="2">NC_groundwater_1225_Ag_S-0.1um_56_177</strain>
    </source>
</reference>
<evidence type="ECO:0000313" key="3">
    <source>
        <dbReference type="Proteomes" id="UP000756703"/>
    </source>
</evidence>
<sequence>MDDVMRTAEQDLKRRIMRRIYAIWFWKSVLPMLAVELVLLVGVAVGVLTHISLRHIFLNALQSSANAAAFFQFFIDNFFVKSIQSQLLVATYAVLAAFFVRDLRHTMRRLSAGGKSDVLAVLAAGGSQH</sequence>
<feature type="transmembrane region" description="Helical" evidence="1">
    <location>
        <begin position="83"/>
        <end position="100"/>
    </location>
</feature>
<organism evidence="2 3">
    <name type="scientific">Candidatus Sungiibacteriota bacterium</name>
    <dbReference type="NCBI Taxonomy" id="2750080"/>
    <lineage>
        <taxon>Bacteria</taxon>
        <taxon>Candidatus Sungiibacteriota</taxon>
    </lineage>
</organism>
<protein>
    <submittedName>
        <fullName evidence="2">Uncharacterized protein</fullName>
    </submittedName>
</protein>
<proteinExistence type="predicted"/>
<dbReference type="AlphaFoldDB" id="A0A932YWM7"/>
<gene>
    <name evidence="2" type="ORF">HY473_01750</name>
</gene>
<accession>A0A932YWM7</accession>
<comment type="caution">
    <text evidence="2">The sequence shown here is derived from an EMBL/GenBank/DDBJ whole genome shotgun (WGS) entry which is preliminary data.</text>
</comment>
<feature type="transmembrane region" description="Helical" evidence="1">
    <location>
        <begin position="21"/>
        <end position="48"/>
    </location>
</feature>
<evidence type="ECO:0000256" key="1">
    <source>
        <dbReference type="SAM" id="Phobius"/>
    </source>
</evidence>
<dbReference type="Proteomes" id="UP000756703">
    <property type="component" value="Unassembled WGS sequence"/>
</dbReference>
<dbReference type="EMBL" id="JACQMI010000013">
    <property type="protein sequence ID" value="MBI4132796.1"/>
    <property type="molecule type" value="Genomic_DNA"/>
</dbReference>
<keyword evidence="1" id="KW-0472">Membrane</keyword>
<evidence type="ECO:0000313" key="2">
    <source>
        <dbReference type="EMBL" id="MBI4132796.1"/>
    </source>
</evidence>
<keyword evidence="1" id="KW-1133">Transmembrane helix</keyword>